<protein>
    <recommendedName>
        <fullName evidence="4">UBC core domain-containing protein</fullName>
    </recommendedName>
</protein>
<sequence>MEEEEVLRLDGQPIEICPNQVIRRVSYHEKLNVILVGTAEGNLFVVDPTLGEPVYSTKLGVEEENCETRWDFNVLPEKLVVIEKNKVGIRSDYNGILLLSSILQTPLGSSSDVIQIELSKSEAESLCHSLPTADSVETDVSEVEKQLKATVFRELEPGTPLIIVKREKWSTVKLELPYSVLKSTFQTMVNELWKKNAYIPQLSIASSILERLNMLLPPSKPELDAPLEKSQMFSESARLRTFSNWPHMEYRWALPEKMAQAGFYHSPSSNGDDRAMCFTCNVCLVSWEPTDEPWSEHERHSPFCPFVRGEHTHNVPLSLSFATAPAFVVTEKGNSSPILAKSSCPAAVVVAYSNGHIVVWDVVREAKPVIRFTITSDVLSSTAVNGETIYCDVEGKPKSEVNLDSVIQGTFATVGYSSNQESVNLTAVAVIGVPGSLGDTKKSLPPSVVVGGNVFKSPTDANIPFILIYGLSPNTITINDRSSSPPEAPLKTSGRTGTKQENQHFEEDIFSYISDGDMLSDSISIFSDMNMSDTSGTFVVDASGIIVGGNQTAVSKKKLSSTQASQAQSKGIDNNLKNKTESKLKEKEIVLVQRIDLPNDLKHCALARDILPTLDGEKVVVCLEASNKQEEVVFGALIVHQVICESEMLKLEKQPVAIRKFISNDEVPVNLCVIPPDFEESTLACILRSGALCILKVNDLSLLKKIKRPDSDPHLTSISYVSSLERLCCGTSRGTLEMYTLNSADMDLGDEASFASDVNDSPRLNVDAVTVGVDASNLIVNQQLSLCSMKQLLQLTSFDNIKPCFAVNVSPCWVRIIQAQKDRKHPQHLQHQDSEVSESTLSWRLQRTKNSKKEHLFEITLPKSARVGHLDLKFSLQPGCVTLPAIEVTLYRALKIKPKLSPSTSDFRSQLKTKAASNEFLKSINAVPVCGPLELGSNLDLSGQGGNVVLTSPTLVLNKGRNFYLHIRAKLLAKAESTESSTAGTNGKEAKSESLKATTSGSITKVLVKKVTEDSTLKPLKVKSKPHANAFQNFPKLQGSALTLKFSKEGTPFYELTPFGSQLTTSGQPSSGASGSIDVEGEKRKEYYLGCDWLHEVSVTIRKVKSASIPLEDHERKEMLTSERLFSRLLDVAVFNGEENSYSAQSTALDLLVWIAAINLCGPQIGNTSYQVKFIEAVKQKLSPLILHGIIFADRSTAHKCAKLLVLCIDAVEFYGAEDREEPFLTVLLKDVLKLLPYTISCNSAGSLQWFFLILNRVRNENLSLAGETLLELLKDVSKELNRRNDSMHSLLRTRFGLYGTPFEQELFEVEVPPFTKSYSHPLTYAGLCTSEGANTLGSGTFHLWGLKDVDFRDLLVSNPLNIRWGKIGALSPKQQIHGLLEVEPLHFTCHAASDGTRVEKIDLGTSTSSFSAVPLPQPWEPFTNLPTGEGSKKSEPDKVDQIMMLQKALKMDSADAYYDVLSDLKFMGNNVNMLELPYNNAPHEDIVHIPTIDPSTWKNAAGVLTMVMQPLLDVSSNPTTSSANMVYNSFIPPPPLNQHMGVSSAFLHKPSTPPVVTTAPGSALNSSAGSKSPSATITQLSAASAGTSNEASTKVGVSGQHDTGVKMENDGLRLLLSPWQQMMYVPPQQALVIDRMHSGARRFVVLDFGSPILLTDMIIPACSDLVSLSIDIWLHREDTDGQRLVVASDIGSRSLVICDLQPPPVCRYLKLTTIGRYGMGTTRCRIPLGMFYGHSTVLPSDLRSTEGNTPADVTMLSPTNVQAHLSVLSYLVEDIGCRYQLACTKLRRLLEPLMKPDISRLDHMSYYLPKGKERNKLGLNTSSDQAVLSSYQECITLQQQLNVATNVMKRLQKCMSQTPSFDVQLNPHKTLPDICTDKVHVLTEFLIESLLGISFLASNSSLSTTPIPYSLYTSMTLETCEALFKEICVLENGQCQLSLCTLMLRVCGCQPWWGKFLASAIKALFCSNQTSIFPQDRVFILLVYLGQKSLLSAQNTSVLENAMELLAELLSPIEDHNSFLRSKVDMTLIGWVVMYLCLCLDGVNCTLTSTSQTSTGTSINKNKEKDVSCVSSRWDFIQGESALYRRSTGSSRMSSNGGFKRRIQKKLMATKQKLEELDNVAAGLGYASQMQTLGGLGNKLSALGNQIEAIKQKQASLGKSIKIQGSKHFKDLIQIRRSELLSKRGLLSGKDVKEDCGTQQDVEINLSLSQSLCLTVTKGLGTLLLKMDSTCHSDVYLIVSKALAKIATCCRPSIPLGAIFEVGQLVTLICGSCGSDYVRERNWSSSWVSHATMCLIQDVLEGEKLYPTRNENATINTCDTGITDDIMSEVAEDDVQVQQMQVEDMCVDSVDGDGGGISDVATMESTVSLDSEDSDFEDIEVIEFGMLTDSKCPGTNGTGKRSTGLPKKLSPCTTSISSALDARLESGVESTTEIRLRMMSVVDSEVLSQCLKAPVEVPAEILKNMPPVKKHSMQEPVAYSVAPSQQLLASCFDDIFNMMASENCSLNIAKVLQLWITINTEYPTVEETHNVKPVIPLSCKSLSSLMSALTKNASVGIQEWGLAFQCLSLAANQRTLNSTTGHWLYIMTDKYFPEIILKFISGAGINVQKNHVVSAGPTVCQHFYNFLLRLRQLSNDTIWTPCLKEVLLRVLAAFLSGPFLYSDFPLDAFNKFLDRVTCPDLSYENPTTIVSIIQSFASALHRFVFFPSKLNIRSPAELKAGTAGAIGSAIGGASLDTKAGKGQTLDMTMFRLVTFMASVVSLPYKKFLDNGLDVHEFLKNMTLTSTFTEYESKLTEYVAKCENTHPRTIADIVLQMEPAMMRILSVLAHPNGINVLVSGDLSSAFNILDTAAPATVVDAVIHLFSKLHANCSQPEWMIRPVCRFLSTSPYDDFYCPLVVSETFVLMVLKVISKEEYLKVFTEMKCVEAVCEKLVNSTRKFINSCPTFVSILTQYIGRTDGNALFGQKKYSGESLELQDGLINVAPLGVITSTNFSAHPSEVLLQSTPPHRRARTPVWSYHFFPEESYLELVVTLPCAVLLKEVQIVPHMTSLSTACPSAVMVEVSRERSNMTLPMGPPVQCGGLSNISIQLTQPEVAQTVLLRLFKPKDSNNLGLSQIRLLGSTTFSEAALQGLSSGDNSRSLETSAHWMYILDRAIDTAERNPQLYHQIIETAVTIPEMMECCYSALVAPIASRKTNDVSLSHVASVLFHFGKYHKDVSEQLISALIGPVQLGLSHGMSANANTLGSNGHSQLNTVVELLYKLCCNIPDWGHVNLLAVIRWLENCADEALSNACSFRASGAVPEYIQAVSAALWSVAAAGKVDLTNIATPYLLKKLYNWSLKLEPKSELKSIVDHMICSVCFCQPWLFVYLMHSMNLIKVAEGIDLTGSCFADLLQQWYDEGSVWGRVEVRDVQSLKVDLHPSVLLTLGRAAQSPAAANNLKISNLLDTLNVAIMDFWNFYSASTWMGASSVFGETKIITSVQFVGILTFYGELCKVNDFKNWFGTNGAGFWLPLLNLLSTLPGSLKSSFFGTYVYDIESTVINFLAKCCWTHPENQKKIASCLREIILKQKSTPHKAVFLHSMSSFCRRLLIQLLLENEKIVVHVKSSCKYSLKVPASTLPLKDRHPCMGVKGCDRVFFAGTQSTAYEMLRLIEPIGMKLDKSGNASEATKPSAANKRDGLVEAGLEMIDQIFGTVAKDKRVAADQKRLIKTASKKLKPDSVSESKSVSEITETKKGPKLVLELEEFPEVKVPLPLPINTVLAAVQSRLPFLDVLVFSLRTELSGMSSGDLSPSSSSQSMAETDDSGQGRKEKRTRRIPDVFNVSPVPATIEVFSRMGGLGLLAKHLPVVYPDTLRQIAVGTKFTSSVGVVMSMDKDSPITMHNDADWVKIESADDFYDDMMESIVASSTPIPKKNAAFRHFSPTPGIPPHSMAAFGLFLSLPRFSEVLLGERVGAQCMLRLVMGVTDDADGNDIFGTAVAKTLPTLPFQVLRCLLEILPLSIEEGRHLRRAMVEYKAIHFILACLAVFTHQICDPSLVPGLQHELVIAATKAQGGYEKNSKSDDKSHVYWAKGTGFGTGSTAQSWDVELALQKKRAEEENVTCLLHVLSSYINPQTSKPTDDGKAMDSSPSSSDDDMNLPPEISLLLRNSCLFYAISGYLRNDSVLDMARHVPLYKAVLQFLRSLVSSCQLLPLLAPGEKKSSSSDEQSIPALLGKMKDVVDNYARRLTVNTKGKTKSKQTTKVEDLEDEGLALLIPDIQSTASLVEIAVNELIKRQGPQDVEMGEDGGDGSLAVPPKTPEERYIEEMKKLQFAFYEMIVEEEDTGGIRFVVPYHYETNVRTNWGRAFPARLKRLAQESVTLSSSLPIAYGSTIFIRCDNDRLDVMKVLITGPSGTPYSNGCFEFDVFFPNDYPSSPMLINLETTGRQRIRFNPNLYTDGKVCLSILNTWHGRPEEKWNPQTSSLLPVLVAIQSLILNAEPYFNEPGYEKSRGTDAGERSSREYNAGIQIATVEWAMLDQLRNPSPCFKEIVQKHFWMKKGEILNQCEQWLEDLVVTCKTDKRAGKNVTGGADPVAVFKNNLSLLKKELINLKPPEGLEGLADRAPRKSPSDAAVAMGLVTSLSSPSASASGSNPSIFVHSSRISGEAAIASASEIKCDVSSVGHINLSGPTLTPDEGLPPINQKIEFVDALEPITVTVVDAGDPMDEDDKVPMDI</sequence>
<dbReference type="SUPFAM" id="SSF50978">
    <property type="entry name" value="WD40 repeat-like"/>
    <property type="match status" value="1"/>
</dbReference>
<dbReference type="PANTHER" id="PTHR46116:SF39">
    <property type="entry name" value="BACULOVIRAL IAP REPEAT-CONTAINING PROTEIN 6"/>
    <property type="match status" value="1"/>
</dbReference>
<feature type="compositionally biased region" description="Polar residues" evidence="3">
    <location>
        <begin position="1560"/>
        <end position="1573"/>
    </location>
</feature>
<feature type="region of interest" description="Disordered" evidence="3">
    <location>
        <begin position="478"/>
        <end position="501"/>
    </location>
</feature>
<comment type="caution">
    <text evidence="5">The sequence shown here is derived from an EMBL/GenBank/DDBJ whole genome shotgun (WGS) entry which is preliminary data.</text>
</comment>
<dbReference type="Gene3D" id="1.10.1170.10">
    <property type="entry name" value="Inhibitor Of Apoptosis Protein (2mihbC-IAP-1), Chain A"/>
    <property type="match status" value="1"/>
</dbReference>
<organism evidence="5 6">
    <name type="scientific">Orchesella dallaii</name>
    <dbReference type="NCBI Taxonomy" id="48710"/>
    <lineage>
        <taxon>Eukaryota</taxon>
        <taxon>Metazoa</taxon>
        <taxon>Ecdysozoa</taxon>
        <taxon>Arthropoda</taxon>
        <taxon>Hexapoda</taxon>
        <taxon>Collembola</taxon>
        <taxon>Entomobryomorpha</taxon>
        <taxon>Entomobryoidea</taxon>
        <taxon>Orchesellidae</taxon>
        <taxon>Orchesellinae</taxon>
        <taxon>Orchesella</taxon>
    </lineage>
</organism>
<dbReference type="InterPro" id="IPR036322">
    <property type="entry name" value="WD40_repeat_dom_sf"/>
</dbReference>
<feature type="domain" description="UBC core" evidence="4">
    <location>
        <begin position="4354"/>
        <end position="4521"/>
    </location>
</feature>
<feature type="compositionally biased region" description="Polar residues" evidence="3">
    <location>
        <begin position="1580"/>
        <end position="1593"/>
    </location>
</feature>
<dbReference type="SMART" id="SM00238">
    <property type="entry name" value="BIR"/>
    <property type="match status" value="1"/>
</dbReference>
<evidence type="ECO:0000256" key="2">
    <source>
        <dbReference type="ARBA" id="ARBA00022786"/>
    </source>
</evidence>
<dbReference type="SMART" id="SM00212">
    <property type="entry name" value="UBCc"/>
    <property type="match status" value="1"/>
</dbReference>
<dbReference type="InterPro" id="IPR016135">
    <property type="entry name" value="UBQ-conjugating_enzyme/RWD"/>
</dbReference>
<feature type="region of interest" description="Disordered" evidence="3">
    <location>
        <begin position="3788"/>
        <end position="3821"/>
    </location>
</feature>
<keyword evidence="1" id="KW-0808">Transferase</keyword>
<reference evidence="5 6" key="1">
    <citation type="submission" date="2024-08" db="EMBL/GenBank/DDBJ databases">
        <authorList>
            <person name="Cucini C."/>
            <person name="Frati F."/>
        </authorList>
    </citation>
    <scope>NUCLEOTIDE SEQUENCE [LARGE SCALE GENOMIC DNA]</scope>
</reference>
<feature type="region of interest" description="Disordered" evidence="3">
    <location>
        <begin position="4118"/>
        <end position="4141"/>
    </location>
</feature>
<evidence type="ECO:0000256" key="1">
    <source>
        <dbReference type="ARBA" id="ARBA00022679"/>
    </source>
</evidence>
<gene>
    <name evidence="5" type="ORF">ODALV1_LOCUS14656</name>
</gene>
<feature type="region of interest" description="Disordered" evidence="3">
    <location>
        <begin position="976"/>
        <end position="996"/>
    </location>
</feature>
<dbReference type="CDD" id="cd23810">
    <property type="entry name" value="UBCc_BIRC6"/>
    <property type="match status" value="1"/>
</dbReference>
<evidence type="ECO:0000313" key="5">
    <source>
        <dbReference type="EMBL" id="CAL8111027.1"/>
    </source>
</evidence>
<evidence type="ECO:0000259" key="4">
    <source>
        <dbReference type="PROSITE" id="PS50127"/>
    </source>
</evidence>
<keyword evidence="2" id="KW-0833">Ubl conjugation pathway</keyword>
<evidence type="ECO:0000256" key="3">
    <source>
        <dbReference type="SAM" id="MobiDB-lite"/>
    </source>
</evidence>
<dbReference type="CDD" id="cd00022">
    <property type="entry name" value="BIR"/>
    <property type="match status" value="1"/>
</dbReference>
<dbReference type="InterPro" id="IPR022103">
    <property type="entry name" value="BIRC6"/>
</dbReference>
<dbReference type="PANTHER" id="PTHR46116">
    <property type="entry name" value="(E3-INDEPENDENT) E2 UBIQUITIN-CONJUGATING ENZYME"/>
    <property type="match status" value="1"/>
</dbReference>
<feature type="region of interest" description="Disordered" evidence="3">
    <location>
        <begin position="1580"/>
        <end position="1604"/>
    </location>
</feature>
<dbReference type="Pfam" id="PF00653">
    <property type="entry name" value="BIR"/>
    <property type="match status" value="1"/>
</dbReference>
<dbReference type="Pfam" id="PF00179">
    <property type="entry name" value="UQ_con"/>
    <property type="match status" value="1"/>
</dbReference>
<dbReference type="Gene3D" id="3.10.110.10">
    <property type="entry name" value="Ubiquitin Conjugating Enzyme"/>
    <property type="match status" value="1"/>
</dbReference>
<dbReference type="PROSITE" id="PS50143">
    <property type="entry name" value="BIR_REPEAT_2"/>
    <property type="match status" value="1"/>
</dbReference>
<dbReference type="Pfam" id="PF12356">
    <property type="entry name" value="BIRC6"/>
    <property type="match status" value="1"/>
</dbReference>
<feature type="compositionally biased region" description="Low complexity" evidence="3">
    <location>
        <begin position="3788"/>
        <end position="3803"/>
    </location>
</feature>
<dbReference type="InterPro" id="IPR001370">
    <property type="entry name" value="BIR_rpt"/>
</dbReference>
<evidence type="ECO:0000313" key="6">
    <source>
        <dbReference type="Proteomes" id="UP001642540"/>
    </source>
</evidence>
<feature type="region of interest" description="Disordered" evidence="3">
    <location>
        <begin position="1554"/>
        <end position="1573"/>
    </location>
</feature>
<accession>A0ABP1QWR0</accession>
<dbReference type="Proteomes" id="UP001642540">
    <property type="component" value="Unassembled WGS sequence"/>
</dbReference>
<dbReference type="SUPFAM" id="SSF54495">
    <property type="entry name" value="UBC-like"/>
    <property type="match status" value="1"/>
</dbReference>
<keyword evidence="6" id="KW-1185">Reference proteome</keyword>
<dbReference type="PROSITE" id="PS50127">
    <property type="entry name" value="UBC_2"/>
    <property type="match status" value="1"/>
</dbReference>
<dbReference type="SUPFAM" id="SSF57924">
    <property type="entry name" value="Inhibitor of apoptosis (IAP) repeat"/>
    <property type="match status" value="1"/>
</dbReference>
<proteinExistence type="predicted"/>
<name>A0ABP1QWR0_9HEXA</name>
<dbReference type="EMBL" id="CAXLJM020000046">
    <property type="protein sequence ID" value="CAL8111027.1"/>
    <property type="molecule type" value="Genomic_DNA"/>
</dbReference>
<dbReference type="InterPro" id="IPR000608">
    <property type="entry name" value="UBC"/>
</dbReference>